<evidence type="ECO:0000313" key="1">
    <source>
        <dbReference type="EMBL" id="GAA1907629.1"/>
    </source>
</evidence>
<dbReference type="Gene3D" id="1.10.10.10">
    <property type="entry name" value="Winged helix-like DNA-binding domain superfamily/Winged helix DNA-binding domain"/>
    <property type="match status" value="1"/>
</dbReference>
<dbReference type="SUPFAM" id="SSF46785">
    <property type="entry name" value="Winged helix' DNA-binding domain"/>
    <property type="match status" value="1"/>
</dbReference>
<evidence type="ECO:0000313" key="2">
    <source>
        <dbReference type="Proteomes" id="UP001500784"/>
    </source>
</evidence>
<protein>
    <recommendedName>
        <fullName evidence="3">MarR family transcriptional regulator</fullName>
    </recommendedName>
</protein>
<dbReference type="Proteomes" id="UP001500784">
    <property type="component" value="Unassembled WGS sequence"/>
</dbReference>
<dbReference type="InterPro" id="IPR036388">
    <property type="entry name" value="WH-like_DNA-bd_sf"/>
</dbReference>
<dbReference type="RefSeq" id="WP_152225341.1">
    <property type="nucleotide sequence ID" value="NZ_BAAALV010000002.1"/>
</dbReference>
<accession>A0ABN2P014</accession>
<comment type="caution">
    <text evidence="1">The sequence shown here is derived from an EMBL/GenBank/DDBJ whole genome shotgun (WGS) entry which is preliminary data.</text>
</comment>
<dbReference type="EMBL" id="BAAALV010000002">
    <property type="protein sequence ID" value="GAA1907629.1"/>
    <property type="molecule type" value="Genomic_DNA"/>
</dbReference>
<gene>
    <name evidence="1" type="ORF">GCM10009688_09570</name>
</gene>
<organism evidence="1 2">
    <name type="scientific">Arthrobacter gandavensis</name>
    <dbReference type="NCBI Taxonomy" id="169960"/>
    <lineage>
        <taxon>Bacteria</taxon>
        <taxon>Bacillati</taxon>
        <taxon>Actinomycetota</taxon>
        <taxon>Actinomycetes</taxon>
        <taxon>Micrococcales</taxon>
        <taxon>Micrococcaceae</taxon>
        <taxon>Arthrobacter</taxon>
    </lineage>
</organism>
<sequence>MGTDSPSPFPGGLTLLLGAAAHLSAEASRLFLAELSLTENSVRVLKALTAPGMPAARVAQLTRLSLEEASFGLASLHQAGYARPRRPGRWSRTPSGTAMVEELAAVRKRCDARAGETELRQALYTLIQSMEDNETPDPV</sequence>
<dbReference type="InterPro" id="IPR036390">
    <property type="entry name" value="WH_DNA-bd_sf"/>
</dbReference>
<evidence type="ECO:0008006" key="3">
    <source>
        <dbReference type="Google" id="ProtNLM"/>
    </source>
</evidence>
<keyword evidence="2" id="KW-1185">Reference proteome</keyword>
<name>A0ABN2P014_9MICC</name>
<proteinExistence type="predicted"/>
<reference evidence="1 2" key="1">
    <citation type="journal article" date="2019" name="Int. J. Syst. Evol. Microbiol.">
        <title>The Global Catalogue of Microorganisms (GCM) 10K type strain sequencing project: providing services to taxonomists for standard genome sequencing and annotation.</title>
        <authorList>
            <consortium name="The Broad Institute Genomics Platform"/>
            <consortium name="The Broad Institute Genome Sequencing Center for Infectious Disease"/>
            <person name="Wu L."/>
            <person name="Ma J."/>
        </authorList>
    </citation>
    <scope>NUCLEOTIDE SEQUENCE [LARGE SCALE GENOMIC DNA]</scope>
    <source>
        <strain evidence="1 2">JCM 13316</strain>
    </source>
</reference>